<dbReference type="SUPFAM" id="SSF69318">
    <property type="entry name" value="Integrin alpha N-terminal domain"/>
    <property type="match status" value="1"/>
</dbReference>
<dbReference type="InterPro" id="IPR028994">
    <property type="entry name" value="Integrin_alpha_N"/>
</dbReference>
<keyword evidence="1" id="KW-0732">Signal</keyword>
<reference evidence="2 3" key="1">
    <citation type="submission" date="2020-06" db="EMBL/GenBank/DDBJ databases">
        <title>The genome sequence of Candidatus Regiella insecticola strain Tut.</title>
        <authorList>
            <person name="Nikoh N."/>
            <person name="Tsuchida T."/>
            <person name="Koga R."/>
            <person name="Oshima K."/>
            <person name="Hattori M."/>
            <person name="Fukatsu T."/>
        </authorList>
    </citation>
    <scope>NUCLEOTIDE SEQUENCE [LARGE SCALE GENOMIC DNA]</scope>
    <source>
        <strain evidence="2 3">Tut</strain>
    </source>
</reference>
<dbReference type="PANTHER" id="PTHR46580">
    <property type="entry name" value="SENSOR KINASE-RELATED"/>
    <property type="match status" value="1"/>
</dbReference>
<evidence type="ECO:0000256" key="1">
    <source>
        <dbReference type="ARBA" id="ARBA00022729"/>
    </source>
</evidence>
<sequence>MAEDISGWDHILRDRIRSTEIPSSEAEQQAAARYAARRSRGNTPLIFKQREGKTEVRLEPYELNYYLPQVVSVDEVVDLNDDTNLPLTVLKKSFIGAEQSVGAFVATAAQPLPTTDLNPLQNDARVMRIDINHDGHPDIAYYSKEGFNVVKSDGQGGYSDQRRINSVVPLIWPTLRTLVGDINGDGWDDMVAVGDSREPMEIFLAEKNGSFARISQSYGVRQSRLSDAPAVLLDVDKDGCADVVSFTRGLSQSRGGNPLGYVNIIYGKKMEADDAAAHATGIFEPLHSMALATLYGATSPASVAEYRHRLVGDIDGDGDDDIVSMTKNGMLYTLLSSGNRLEPFITKEAKEHKGIKKLFEPGKFNNAQIQLHDMNGDQRADLVVIQDDGSYTIAEGQADGTFGTEKTESRQNRFALRGDAQIIGIVEENGEKYLLSLRPSGELIRAPFRRPSEAESINKVKMGGGKDTVLGERDRKNDFDVGSGRKQFTGGSQADRFHLLGEAVPATPSILDGGNEVGSHLPDLDDTVIASRRPANGKSTLLALDIGLAAYFREDQRQQVIDHLARIAPLAGQAREEAIAQLTALTQFQVLAQLKNIENAYGQTDVNVVLSGDEGNNTLGLGRGYAAGGKGTDTYNILRNQSAVTAKIVLKEHVVPQEYSKVLPDYDSIDIASVQLSGEDVYLELRGDNGARTELKLKNMYRLHADGKQKSLQHPYVLYTRDGLRITGWPQTLSRAANGQWPSLTPLVAHYLPDSDQSRRAFLSTARPEDIQVAFITPSRDGEKQVKVTIKGKPVSRHENNNPTLVPHFLQLAQIGTKFSTQMQGDKRNNILSTTLLPGDEENNRLWHRHSKDILKGKGGADRYQVHAGAREVEIDNQDDGSENDGEIAQDILMLPWDFDDMRIAQQGLDVVLTHASAPHSHPTVRIKRFMQHKNNRHLWLQDKNGVIDELQVTAENQLLFYGLGEEATPVHQEAARASSLLLEAMSGFTSSRHLSPGSAIPALLVRIDPSAASLGGIPAKSIRIQMRN</sequence>
<name>A0A6L2ZPJ0_9ENTR</name>
<dbReference type="EMBL" id="BLXO01000004">
    <property type="protein sequence ID" value="GFN46676.1"/>
    <property type="molecule type" value="Genomic_DNA"/>
</dbReference>
<gene>
    <name evidence="2" type="primary">rtxA</name>
    <name evidence="2" type="ORF">RINTU1_23900</name>
</gene>
<proteinExistence type="predicted"/>
<dbReference type="AlphaFoldDB" id="A0A6L2ZPJ0"/>
<dbReference type="InterPro" id="IPR011049">
    <property type="entry name" value="Serralysin-like_metalloprot_C"/>
</dbReference>
<accession>A0A6L2ZPJ0</accession>
<evidence type="ECO:0000313" key="2">
    <source>
        <dbReference type="EMBL" id="GFN46676.1"/>
    </source>
</evidence>
<dbReference type="Gene3D" id="2.130.10.130">
    <property type="entry name" value="Integrin alpha, N-terminal"/>
    <property type="match status" value="1"/>
</dbReference>
<dbReference type="PANTHER" id="PTHR46580:SF4">
    <property type="entry name" value="ATP_GTP-BINDING PROTEIN"/>
    <property type="match status" value="1"/>
</dbReference>
<dbReference type="Pfam" id="PF13517">
    <property type="entry name" value="FG-GAP_3"/>
    <property type="match status" value="1"/>
</dbReference>
<organism evidence="2 3">
    <name type="scientific">Candidatus Regiella insecticola</name>
    <dbReference type="NCBI Taxonomy" id="138073"/>
    <lineage>
        <taxon>Bacteria</taxon>
        <taxon>Pseudomonadati</taxon>
        <taxon>Pseudomonadota</taxon>
        <taxon>Gammaproteobacteria</taxon>
        <taxon>Enterobacterales</taxon>
        <taxon>Enterobacteriaceae</taxon>
        <taxon>aphid secondary symbionts</taxon>
        <taxon>Candidatus Regiella</taxon>
    </lineage>
</organism>
<comment type="caution">
    <text evidence="2">The sequence shown here is derived from an EMBL/GenBank/DDBJ whole genome shotgun (WGS) entry which is preliminary data.</text>
</comment>
<dbReference type="InterPro" id="IPR013517">
    <property type="entry name" value="FG-GAP"/>
</dbReference>
<dbReference type="SUPFAM" id="SSF51120">
    <property type="entry name" value="beta-Roll"/>
    <property type="match status" value="1"/>
</dbReference>
<protein>
    <submittedName>
        <fullName evidence="2">Putative RTX-family protein</fullName>
    </submittedName>
</protein>
<dbReference type="Proteomes" id="UP000504714">
    <property type="component" value="Unassembled WGS sequence"/>
</dbReference>
<evidence type="ECO:0000313" key="3">
    <source>
        <dbReference type="Proteomes" id="UP000504714"/>
    </source>
</evidence>
<dbReference type="RefSeq" id="WP_176488268.1">
    <property type="nucleotide sequence ID" value="NZ_BLXO01000004.1"/>
</dbReference>